<dbReference type="KEGG" id="mpt:Mpe_A2669"/>
<gene>
    <name evidence="1" type="ordered locus">Mpe_A2669</name>
</gene>
<dbReference type="Pfam" id="PF12261">
    <property type="entry name" value="T_hemolysin"/>
    <property type="match status" value="1"/>
</dbReference>
<dbReference type="AlphaFoldDB" id="A2SJ84"/>
<dbReference type="InterPro" id="IPR022050">
    <property type="entry name" value="T_hemolysin"/>
</dbReference>
<dbReference type="EMBL" id="CP000555">
    <property type="protein sequence ID" value="ABM95623.1"/>
    <property type="molecule type" value="Genomic_DNA"/>
</dbReference>
<dbReference type="STRING" id="420662.Mpe_A2669"/>
<evidence type="ECO:0008006" key="3">
    <source>
        <dbReference type="Google" id="ProtNLM"/>
    </source>
</evidence>
<accession>A2SJ84</accession>
<proteinExistence type="predicted"/>
<dbReference type="Proteomes" id="UP000000366">
    <property type="component" value="Chromosome"/>
</dbReference>
<evidence type="ECO:0000313" key="2">
    <source>
        <dbReference type="Proteomes" id="UP000000366"/>
    </source>
</evidence>
<dbReference type="HOGENOM" id="CLU_092721_3_1_4"/>
<keyword evidence="2" id="KW-1185">Reference proteome</keyword>
<sequence>MRIAQFAAGPRSQDVETAAPVPHFAWHGVGDPGRARVEEFIRRVYGERYGARVRQFAPVLVSLRDGADPDAPVLAAAGYRVATQPLFLEHYLDVPIEHALTVGAVQPPRERIVEVGHLAAVRAGEGRRLILRLAQHLAGLQVEWVVSTLTEELRHLFTRMGVVPRALGPADPARLGDAAHDWGSYYEHHPVVLAGHLPLAMRRLAERARGADR</sequence>
<evidence type="ECO:0000313" key="1">
    <source>
        <dbReference type="EMBL" id="ABM95623.1"/>
    </source>
</evidence>
<organism evidence="1 2">
    <name type="scientific">Methylibium petroleiphilum (strain ATCC BAA-1232 / LMG 22953 / PM1)</name>
    <dbReference type="NCBI Taxonomy" id="420662"/>
    <lineage>
        <taxon>Bacteria</taxon>
        <taxon>Pseudomonadati</taxon>
        <taxon>Pseudomonadota</taxon>
        <taxon>Betaproteobacteria</taxon>
        <taxon>Burkholderiales</taxon>
        <taxon>Sphaerotilaceae</taxon>
        <taxon>Methylibium</taxon>
    </lineage>
</organism>
<reference evidence="1 2" key="1">
    <citation type="journal article" date="2007" name="J. Bacteriol.">
        <title>Whole-genome analysis of the methyl tert-butyl ether-degrading beta-proteobacterium Methylibium petroleiphilum PM1.</title>
        <authorList>
            <person name="Kane S.R."/>
            <person name="Chakicherla A.Y."/>
            <person name="Chain P.S.G."/>
            <person name="Schmidt R."/>
            <person name="Shin M.W."/>
            <person name="Legler T.C."/>
            <person name="Scow K.M."/>
            <person name="Larimer F.W."/>
            <person name="Lucas S.M."/>
            <person name="Richardson P.M."/>
            <person name="Hristova K.R."/>
        </authorList>
    </citation>
    <scope>NUCLEOTIDE SEQUENCE [LARGE SCALE GENOMIC DNA]</scope>
    <source>
        <strain evidence="2">ATCC BAA-1232 / LMG 22953 / PM1</strain>
    </source>
</reference>
<protein>
    <recommendedName>
        <fullName evidence="3">Thermostable hemolysin</fullName>
    </recommendedName>
</protein>
<dbReference type="RefSeq" id="WP_011830253.1">
    <property type="nucleotide sequence ID" value="NC_008825.1"/>
</dbReference>
<dbReference type="eggNOG" id="ENOG5032S9B">
    <property type="taxonomic scope" value="Bacteria"/>
</dbReference>
<name>A2SJ84_METPP</name>